<feature type="transmembrane region" description="Helical" evidence="1">
    <location>
        <begin position="244"/>
        <end position="262"/>
    </location>
</feature>
<dbReference type="PROSITE" id="PS50904">
    <property type="entry name" value="PRELI_MSF1"/>
    <property type="match status" value="1"/>
</dbReference>
<feature type="transmembrane region" description="Helical" evidence="1">
    <location>
        <begin position="282"/>
        <end position="305"/>
    </location>
</feature>
<keyword evidence="1" id="KW-0812">Transmembrane</keyword>
<feature type="transmembrane region" description="Helical" evidence="1">
    <location>
        <begin position="37"/>
        <end position="54"/>
    </location>
</feature>
<dbReference type="Proteomes" id="UP000254040">
    <property type="component" value="Unassembled WGS sequence"/>
</dbReference>
<sequence>MNYRPDVDGLRAIAIIFVLFFHSGLSLFPSGFVGVDVFFVISGYLITSIIYQSLLNNKFSLISFYNRRLWRLQPVFICLLAVSLLMTLLFYLPDDLIIFGKSARKTSVFLSNLFFGKVTTGYFSPDSNQLPLLHTWSLSIEWQCYLLLPIALYFLHTFFGTRRIVRIIYILTVLFCAISLYCSSHAPMKTYYLLSSRVFEFLIGSCVALGQLRWSFNKYFINILSTLAIVTLFCIAMRQDVSLGYPNGYAFILCLATGILIATGQCEPKPVWSQILSTKPLVFIGLLSYSLYIWHWPIFVLIRYLNIEETSLVLLFAFCSVFIVAYLSWRYIEKPAAKANKTPFIKSAIILLAVPVSLAHISDFIIKNEEGLPQRFAETSRLYATLNQYSDEQRPKCLQGKNIEINHDCVLGAKNSGKKTGLLIGDSYSNHHWRFLDTIAKEADVSILAHATIACLTLPGIFQFDMFIKNGVYQVCHDQTARYYSMIREHHYNYVILGENWYGYLGDKIINRTDDQRSYALTQERIKQGLDDALQIIVASGAKPVLIKSIASTQRNPHECFFEHIKRRSSYNSEQCEFDLIPGDQQWFDDLFAQMKQKYPQLVVIDPQKVLCPNGRCKADIDGVPVFKDEGHITDYASYQLGRAYLQQYPNPLT</sequence>
<reference evidence="3 5" key="1">
    <citation type="submission" date="2015-11" db="EMBL/GenBank/DDBJ databases">
        <title>Genomic analysis of 38 Legionella species identifies large and diverse effector repertoires.</title>
        <authorList>
            <person name="Burstein D."/>
            <person name="Amaro F."/>
            <person name="Zusman T."/>
            <person name="Lifshitz Z."/>
            <person name="Cohen O."/>
            <person name="Gilbert J.A."/>
            <person name="Pupko T."/>
            <person name="Shuman H.A."/>
            <person name="Segal G."/>
        </authorList>
    </citation>
    <scope>NUCLEOTIDE SEQUENCE [LARGE SCALE GENOMIC DNA]</scope>
    <source>
        <strain evidence="3 5">ATCC 43877</strain>
    </source>
</reference>
<name>A0A378JYI6_9GAMM</name>
<dbReference type="EC" id="2.3.1.-" evidence="4"/>
<keyword evidence="1" id="KW-1133">Transmembrane helix</keyword>
<reference evidence="4 6" key="2">
    <citation type="submission" date="2018-06" db="EMBL/GenBank/DDBJ databases">
        <authorList>
            <consortium name="Pathogen Informatics"/>
            <person name="Doyle S."/>
        </authorList>
    </citation>
    <scope>NUCLEOTIDE SEQUENCE [LARGE SCALE GENOMIC DNA]</scope>
    <source>
        <strain evidence="4 6">NCTC12239</strain>
    </source>
</reference>
<protein>
    <submittedName>
        <fullName evidence="4">Acyltransferase</fullName>
        <ecNumber evidence="4">2.3.1.-</ecNumber>
    </submittedName>
</protein>
<keyword evidence="4" id="KW-0012">Acyltransferase</keyword>
<keyword evidence="5" id="KW-1185">Reference proteome</keyword>
<keyword evidence="1" id="KW-0472">Membrane</keyword>
<evidence type="ECO:0000256" key="1">
    <source>
        <dbReference type="SAM" id="Phobius"/>
    </source>
</evidence>
<dbReference type="Pfam" id="PF19040">
    <property type="entry name" value="SGNH"/>
    <property type="match status" value="1"/>
</dbReference>
<dbReference type="EMBL" id="UGOG01000001">
    <property type="protein sequence ID" value="STX63107.1"/>
    <property type="molecule type" value="Genomic_DNA"/>
</dbReference>
<feature type="transmembrane region" description="Helical" evidence="1">
    <location>
        <begin position="311"/>
        <end position="332"/>
    </location>
</feature>
<accession>A0A378JYI6</accession>
<evidence type="ECO:0000259" key="2">
    <source>
        <dbReference type="PROSITE" id="PS50904"/>
    </source>
</evidence>
<dbReference type="STRING" id="39962.Lmor_0607"/>
<dbReference type="GO" id="GO:0016020">
    <property type="term" value="C:membrane"/>
    <property type="evidence" value="ECO:0007669"/>
    <property type="project" value="TreeGrafter"/>
</dbReference>
<feature type="transmembrane region" description="Helical" evidence="1">
    <location>
        <begin position="219"/>
        <end position="238"/>
    </location>
</feature>
<evidence type="ECO:0000313" key="4">
    <source>
        <dbReference type="EMBL" id="STX63107.1"/>
    </source>
</evidence>
<evidence type="ECO:0000313" key="6">
    <source>
        <dbReference type="Proteomes" id="UP000254040"/>
    </source>
</evidence>
<dbReference type="RefSeq" id="WP_028385000.1">
    <property type="nucleotide sequence ID" value="NZ_CAAAJG010000060.1"/>
</dbReference>
<dbReference type="PANTHER" id="PTHR23028">
    <property type="entry name" value="ACETYLTRANSFERASE"/>
    <property type="match status" value="1"/>
</dbReference>
<proteinExistence type="predicted"/>
<organism evidence="4 6">
    <name type="scientific">Legionella moravica</name>
    <dbReference type="NCBI Taxonomy" id="39962"/>
    <lineage>
        <taxon>Bacteria</taxon>
        <taxon>Pseudomonadati</taxon>
        <taxon>Pseudomonadota</taxon>
        <taxon>Gammaproteobacteria</taxon>
        <taxon>Legionellales</taxon>
        <taxon>Legionellaceae</taxon>
        <taxon>Legionella</taxon>
    </lineage>
</organism>
<feature type="transmembrane region" description="Helical" evidence="1">
    <location>
        <begin position="167"/>
        <end position="186"/>
    </location>
</feature>
<dbReference type="PANTHER" id="PTHR23028:SF53">
    <property type="entry name" value="ACYL_TRANSF_3 DOMAIN-CONTAINING PROTEIN"/>
    <property type="match status" value="1"/>
</dbReference>
<dbReference type="AlphaFoldDB" id="A0A378JYI6"/>
<dbReference type="InterPro" id="IPR002656">
    <property type="entry name" value="Acyl_transf_3_dom"/>
</dbReference>
<evidence type="ECO:0000313" key="3">
    <source>
        <dbReference type="EMBL" id="KTD37415.1"/>
    </source>
</evidence>
<feature type="transmembrane region" description="Helical" evidence="1">
    <location>
        <begin position="12"/>
        <end position="31"/>
    </location>
</feature>
<feature type="transmembrane region" description="Helical" evidence="1">
    <location>
        <begin position="75"/>
        <end position="92"/>
    </location>
</feature>
<evidence type="ECO:0000313" key="5">
    <source>
        <dbReference type="Proteomes" id="UP000054985"/>
    </source>
</evidence>
<feature type="domain" description="PRELI/MSF1" evidence="2">
    <location>
        <begin position="624"/>
        <end position="654"/>
    </location>
</feature>
<feature type="transmembrane region" description="Helical" evidence="1">
    <location>
        <begin position="133"/>
        <end position="155"/>
    </location>
</feature>
<dbReference type="GO" id="GO:0016747">
    <property type="term" value="F:acyltransferase activity, transferring groups other than amino-acyl groups"/>
    <property type="evidence" value="ECO:0007669"/>
    <property type="project" value="InterPro"/>
</dbReference>
<keyword evidence="4" id="KW-0808">Transferase</keyword>
<dbReference type="EMBL" id="LNYN01000013">
    <property type="protein sequence ID" value="KTD37415.1"/>
    <property type="molecule type" value="Genomic_DNA"/>
</dbReference>
<dbReference type="Proteomes" id="UP000054985">
    <property type="component" value="Unassembled WGS sequence"/>
</dbReference>
<dbReference type="InterPro" id="IPR050879">
    <property type="entry name" value="Acyltransferase_3"/>
</dbReference>
<dbReference type="Pfam" id="PF01757">
    <property type="entry name" value="Acyl_transf_3"/>
    <property type="match status" value="1"/>
</dbReference>
<dbReference type="GO" id="GO:0009103">
    <property type="term" value="P:lipopolysaccharide biosynthetic process"/>
    <property type="evidence" value="ECO:0007669"/>
    <property type="project" value="TreeGrafter"/>
</dbReference>
<dbReference type="InterPro" id="IPR043968">
    <property type="entry name" value="SGNH"/>
</dbReference>
<gene>
    <name evidence="4" type="primary">oatA_1</name>
    <name evidence="3" type="ORF">Lmor_0607</name>
    <name evidence="4" type="ORF">NCTC12239_02049</name>
</gene>
<dbReference type="InterPro" id="IPR006797">
    <property type="entry name" value="PRELI/MSF1_dom"/>
</dbReference>
<dbReference type="OrthoDB" id="9767863at2"/>